<sequence length="368" mass="42490">MESTSLTLLLAHDRGLYDKVRVLCWIMTSPKHHKTKALAVKETWGKRCNILLFMSSQSDSTLPSVQLAVKEGRNGLWGKTREAFRYVWDRYQDQVDWFLKADDDTYVVLENLRYFLSPYNTSKPLWFGHKYKTDVKAGYFSGGAGYVLSKEATKRFVTEGYYNALICRHDHRGAEDLEMGKCMEKLNVSAMDTRDSNGRGRFFPFSPDLHYFPSEIPQDSWYWQNIYYPPTKGRDCCSDSAISFHYVSSQQMHILDYLIYQLRPFGINQVDRRPVTPEDPPDLDLNATPWFAPNNNVTSNETTTASSSNTMEYDDDSQQTDETSQEDSNTFVPENRPLYSPVRRAIASMFGLRRRLLPPANGKVMDEK</sequence>
<dbReference type="FunFam" id="3.90.550.50:FF:000017">
    <property type="entry name" value="Glycoprotein-N-acetylgalactosamine 3-beta-galactosyltransferase 1"/>
    <property type="match status" value="1"/>
</dbReference>
<comment type="similarity">
    <text evidence="4">Belongs to the glycosyltransferase 31 family. Beta3-Gal-T subfamily.</text>
</comment>
<keyword evidence="12" id="KW-0735">Signal-anchor</keyword>
<dbReference type="EC" id="2.4.1.122" evidence="6"/>
<keyword evidence="8" id="KW-0808">Transferase</keyword>
<evidence type="ECO:0000256" key="1">
    <source>
        <dbReference type="ARBA" id="ARBA00001936"/>
    </source>
</evidence>
<dbReference type="AlphaFoldDB" id="A0A8J2S196"/>
<evidence type="ECO:0000256" key="5">
    <source>
        <dbReference type="ARBA" id="ARBA00011748"/>
    </source>
</evidence>
<evidence type="ECO:0000259" key="24">
    <source>
        <dbReference type="Pfam" id="PF02434"/>
    </source>
</evidence>
<evidence type="ECO:0000256" key="20">
    <source>
        <dbReference type="ARBA" id="ARBA00042009"/>
    </source>
</evidence>
<evidence type="ECO:0000256" key="18">
    <source>
        <dbReference type="ARBA" id="ARBA00040898"/>
    </source>
</evidence>
<proteinExistence type="inferred from homology"/>
<dbReference type="InterPro" id="IPR003378">
    <property type="entry name" value="Fringe-like_glycosylTrfase"/>
</dbReference>
<evidence type="ECO:0000256" key="3">
    <source>
        <dbReference type="ARBA" id="ARBA00004922"/>
    </source>
</evidence>
<keyword evidence="14" id="KW-0472">Membrane</keyword>
<dbReference type="Pfam" id="PF02434">
    <property type="entry name" value="Fringe"/>
    <property type="match status" value="1"/>
</dbReference>
<name>A0A8J2S196_9CRUS</name>
<keyword evidence="17" id="KW-0464">Manganese</keyword>
<evidence type="ECO:0000256" key="13">
    <source>
        <dbReference type="ARBA" id="ARBA00022989"/>
    </source>
</evidence>
<dbReference type="PANTHER" id="PTHR23033">
    <property type="entry name" value="BETA1,3-GALACTOSYLTRANSFERASE"/>
    <property type="match status" value="1"/>
</dbReference>
<dbReference type="InterPro" id="IPR026050">
    <property type="entry name" value="C1GALT1/C1GALT1_chp1"/>
</dbReference>
<comment type="cofactor">
    <cofactor evidence="1">
        <name>Mn(2+)</name>
        <dbReference type="ChEBI" id="CHEBI:29035"/>
    </cofactor>
</comment>
<keyword evidence="13" id="KW-1133">Transmembrane helix</keyword>
<comment type="function">
    <text evidence="22">Glycosyltransferase that generates the core 1 O-glycan Gal-beta1-3GalNAc-alpha1-Ser/Thr (T antigen), which is a precursor for many extended O-glycans in glycoproteins.</text>
</comment>
<evidence type="ECO:0000256" key="14">
    <source>
        <dbReference type="ARBA" id="ARBA00023136"/>
    </source>
</evidence>
<keyword evidence="9" id="KW-0812">Transmembrane</keyword>
<evidence type="ECO:0000256" key="22">
    <source>
        <dbReference type="ARBA" id="ARBA00059245"/>
    </source>
</evidence>
<accession>A0A8J2S196</accession>
<evidence type="ECO:0000256" key="21">
    <source>
        <dbReference type="ARBA" id="ARBA00043065"/>
    </source>
</evidence>
<protein>
    <recommendedName>
        <fullName evidence="18">Glycoprotein-N-acetylgalactosamine 3-beta-galactosyltransferase 1</fullName>
        <ecNumber evidence="6">2.4.1.122</ecNumber>
    </recommendedName>
    <alternativeName>
        <fullName evidence="20">Core 1 O-glycan T-synthase</fullName>
    </alternativeName>
    <alternativeName>
        <fullName evidence="21">Core 1 UDP-galactose:N-acetylgalactosamine-alpha-R beta 1,3-galactosyltransferase 1</fullName>
    </alternativeName>
    <alternativeName>
        <fullName evidence="19">Core 1 beta1,3-galactosyltransferase 1</fullName>
    </alternativeName>
</protein>
<comment type="pathway">
    <text evidence="3">Protein modification; protein glycosylation.</text>
</comment>
<evidence type="ECO:0000256" key="2">
    <source>
        <dbReference type="ARBA" id="ARBA00004606"/>
    </source>
</evidence>
<evidence type="ECO:0000256" key="4">
    <source>
        <dbReference type="ARBA" id="ARBA00006462"/>
    </source>
</evidence>
<gene>
    <name evidence="25" type="ORF">DGAL_LOCUS10709</name>
</gene>
<evidence type="ECO:0000256" key="8">
    <source>
        <dbReference type="ARBA" id="ARBA00022679"/>
    </source>
</evidence>
<keyword evidence="7" id="KW-0328">Glycosyltransferase</keyword>
<dbReference type="Gene3D" id="3.90.550.50">
    <property type="match status" value="1"/>
</dbReference>
<dbReference type="GO" id="GO:0030145">
    <property type="term" value="F:manganese ion binding"/>
    <property type="evidence" value="ECO:0007669"/>
    <property type="project" value="UniProtKB-ARBA"/>
</dbReference>
<evidence type="ECO:0000256" key="7">
    <source>
        <dbReference type="ARBA" id="ARBA00022676"/>
    </source>
</evidence>
<comment type="caution">
    <text evidence="25">The sequence shown here is derived from an EMBL/GenBank/DDBJ whole genome shotgun (WGS) entry which is preliminary data.</text>
</comment>
<reference evidence="25" key="1">
    <citation type="submission" date="2021-11" db="EMBL/GenBank/DDBJ databases">
        <authorList>
            <person name="Schell T."/>
        </authorList>
    </citation>
    <scope>NUCLEOTIDE SEQUENCE</scope>
    <source>
        <strain evidence="25">M5</strain>
    </source>
</reference>
<evidence type="ECO:0000256" key="16">
    <source>
        <dbReference type="ARBA" id="ARBA00023180"/>
    </source>
</evidence>
<feature type="region of interest" description="Disordered" evidence="23">
    <location>
        <begin position="271"/>
        <end position="336"/>
    </location>
</feature>
<evidence type="ECO:0000256" key="11">
    <source>
        <dbReference type="ARBA" id="ARBA00022741"/>
    </source>
</evidence>
<organism evidence="25 26">
    <name type="scientific">Daphnia galeata</name>
    <dbReference type="NCBI Taxonomy" id="27404"/>
    <lineage>
        <taxon>Eukaryota</taxon>
        <taxon>Metazoa</taxon>
        <taxon>Ecdysozoa</taxon>
        <taxon>Arthropoda</taxon>
        <taxon>Crustacea</taxon>
        <taxon>Branchiopoda</taxon>
        <taxon>Diplostraca</taxon>
        <taxon>Cladocera</taxon>
        <taxon>Anomopoda</taxon>
        <taxon>Daphniidae</taxon>
        <taxon>Daphnia</taxon>
    </lineage>
</organism>
<evidence type="ECO:0000256" key="23">
    <source>
        <dbReference type="SAM" id="MobiDB-lite"/>
    </source>
</evidence>
<keyword evidence="11" id="KW-0547">Nucleotide-binding</keyword>
<evidence type="ECO:0000256" key="10">
    <source>
        <dbReference type="ARBA" id="ARBA00022723"/>
    </source>
</evidence>
<dbReference type="GO" id="GO:0000166">
    <property type="term" value="F:nucleotide binding"/>
    <property type="evidence" value="ECO:0007669"/>
    <property type="project" value="UniProtKB-KW"/>
</dbReference>
<comment type="subcellular location">
    <subcellularLocation>
        <location evidence="2">Membrane</location>
        <topology evidence="2">Single-pass type II membrane protein</topology>
    </subcellularLocation>
</comment>
<keyword evidence="15" id="KW-1015">Disulfide bond</keyword>
<dbReference type="GO" id="GO:0016263">
    <property type="term" value="F:glycoprotein-N-acetylgalactosamine 3-beta-galactosyltransferase activity"/>
    <property type="evidence" value="ECO:0007669"/>
    <property type="project" value="UniProtKB-EC"/>
</dbReference>
<evidence type="ECO:0000313" key="26">
    <source>
        <dbReference type="Proteomes" id="UP000789390"/>
    </source>
</evidence>
<feature type="compositionally biased region" description="Acidic residues" evidence="23">
    <location>
        <begin position="312"/>
        <end position="325"/>
    </location>
</feature>
<evidence type="ECO:0000256" key="15">
    <source>
        <dbReference type="ARBA" id="ARBA00023157"/>
    </source>
</evidence>
<feature type="domain" description="Fringe-like glycosyltransferase" evidence="24">
    <location>
        <begin position="25"/>
        <end position="191"/>
    </location>
</feature>
<keyword evidence="16" id="KW-0325">Glycoprotein</keyword>
<dbReference type="Proteomes" id="UP000789390">
    <property type="component" value="Unassembled WGS sequence"/>
</dbReference>
<dbReference type="GO" id="GO:0016020">
    <property type="term" value="C:membrane"/>
    <property type="evidence" value="ECO:0007669"/>
    <property type="project" value="UniProtKB-SubCell"/>
</dbReference>
<evidence type="ECO:0000313" key="25">
    <source>
        <dbReference type="EMBL" id="CAH0107413.1"/>
    </source>
</evidence>
<keyword evidence="26" id="KW-1185">Reference proteome</keyword>
<dbReference type="EMBL" id="CAKKLH010000268">
    <property type="protein sequence ID" value="CAH0107413.1"/>
    <property type="molecule type" value="Genomic_DNA"/>
</dbReference>
<comment type="subunit">
    <text evidence="5">Homodimer; disulfide-linked.</text>
</comment>
<evidence type="ECO:0000256" key="12">
    <source>
        <dbReference type="ARBA" id="ARBA00022968"/>
    </source>
</evidence>
<evidence type="ECO:0000256" key="6">
    <source>
        <dbReference type="ARBA" id="ARBA00012557"/>
    </source>
</evidence>
<dbReference type="PANTHER" id="PTHR23033:SF14">
    <property type="entry name" value="GLYCOPROTEIN-N-ACETYLGALACTOSAMINE 3-BETA-GALACTOSYLTRANSFERASE 1-RELATED"/>
    <property type="match status" value="1"/>
</dbReference>
<evidence type="ECO:0000256" key="9">
    <source>
        <dbReference type="ARBA" id="ARBA00022692"/>
    </source>
</evidence>
<evidence type="ECO:0000256" key="19">
    <source>
        <dbReference type="ARBA" id="ARBA00041226"/>
    </source>
</evidence>
<feature type="compositionally biased region" description="Low complexity" evidence="23">
    <location>
        <begin position="294"/>
        <end position="310"/>
    </location>
</feature>
<dbReference type="UniPathway" id="UPA00378"/>
<keyword evidence="10" id="KW-0479">Metal-binding</keyword>
<dbReference type="OrthoDB" id="414175at2759"/>
<evidence type="ECO:0000256" key="17">
    <source>
        <dbReference type="ARBA" id="ARBA00023211"/>
    </source>
</evidence>